<dbReference type="Proteomes" id="UP000550729">
    <property type="component" value="Unassembled WGS sequence"/>
</dbReference>
<dbReference type="SUPFAM" id="SSF101898">
    <property type="entry name" value="NHL repeat"/>
    <property type="match status" value="1"/>
</dbReference>
<evidence type="ECO:0000256" key="1">
    <source>
        <dbReference type="SAM" id="SignalP"/>
    </source>
</evidence>
<keyword evidence="1" id="KW-0732">Signal</keyword>
<proteinExistence type="predicted"/>
<keyword evidence="3" id="KW-1185">Reference proteome</keyword>
<feature type="signal peptide" evidence="1">
    <location>
        <begin position="1"/>
        <end position="17"/>
    </location>
</feature>
<reference evidence="2 3" key="1">
    <citation type="submission" date="2020-04" db="EMBL/GenBank/DDBJ databases">
        <title>Gordonia sp. nov. TBRC 11910.</title>
        <authorList>
            <person name="Suriyachadkun C."/>
        </authorList>
    </citation>
    <scope>NUCLEOTIDE SEQUENCE [LARGE SCALE GENOMIC DNA]</scope>
    <source>
        <strain evidence="2 3">TBRC 11910</strain>
    </source>
</reference>
<accession>A0A848KVA1</accession>
<comment type="caution">
    <text evidence="2">The sequence shown here is derived from an EMBL/GenBank/DDBJ whole genome shotgun (WGS) entry which is preliminary data.</text>
</comment>
<dbReference type="PROSITE" id="PS51257">
    <property type="entry name" value="PROKAR_LIPOPROTEIN"/>
    <property type="match status" value="1"/>
</dbReference>
<dbReference type="AlphaFoldDB" id="A0A848KVA1"/>
<evidence type="ECO:0000313" key="2">
    <source>
        <dbReference type="EMBL" id="NMO00393.1"/>
    </source>
</evidence>
<sequence>MGRSAVRVSYAVVAALAAVGLISGCGNDKSTTPDVETVTPATAVQAPVTSTKAPAGQLIPLPAGAVGVTLDTTGHTMAILSSDGTTVWLKPVSDLTAQPRVVAVDGLTRIIAAPSGGFLGVGPKRLVAIADDGALTRHEIDVAAPLSIATISGGDALVGSADGHVREFDAAGKQVRDIGGLVRADDIAVHDDQIVVLDRAQSSVTQLKLGDSSLGLSLRVGDGATTLISDHFGRFISANTRDNEIVGFFGDPLVMRFRGPVADGPYALAYDDRANLLWVSVTGRNEVVAYDLGSGEPIEKKRIATVAQPDSIAIDKATGTLYVASATGAGLAVVTR</sequence>
<dbReference type="InterPro" id="IPR015943">
    <property type="entry name" value="WD40/YVTN_repeat-like_dom_sf"/>
</dbReference>
<feature type="chain" id="PRO_5038364853" evidence="1">
    <location>
        <begin position="18"/>
        <end position="336"/>
    </location>
</feature>
<dbReference type="EMBL" id="JABBNB010000003">
    <property type="protein sequence ID" value="NMO00393.1"/>
    <property type="molecule type" value="Genomic_DNA"/>
</dbReference>
<dbReference type="Gene3D" id="2.130.10.10">
    <property type="entry name" value="YVTN repeat-like/Quinoprotein amine dehydrogenase"/>
    <property type="match status" value="1"/>
</dbReference>
<protein>
    <submittedName>
        <fullName evidence="2">Uncharacterized protein</fullName>
    </submittedName>
</protein>
<evidence type="ECO:0000313" key="3">
    <source>
        <dbReference type="Proteomes" id="UP000550729"/>
    </source>
</evidence>
<name>A0A848KVA1_9ACTN</name>
<organism evidence="2 3">
    <name type="scientific">Gordonia asplenii</name>
    <dbReference type="NCBI Taxonomy" id="2725283"/>
    <lineage>
        <taxon>Bacteria</taxon>
        <taxon>Bacillati</taxon>
        <taxon>Actinomycetota</taxon>
        <taxon>Actinomycetes</taxon>
        <taxon>Mycobacteriales</taxon>
        <taxon>Gordoniaceae</taxon>
        <taxon>Gordonia</taxon>
    </lineage>
</organism>
<dbReference type="RefSeq" id="WP_170192893.1">
    <property type="nucleotide sequence ID" value="NZ_JABBNB010000003.1"/>
</dbReference>
<gene>
    <name evidence="2" type="ORF">HH308_04100</name>
</gene>